<reference evidence="2" key="1">
    <citation type="submission" date="2014-09" db="EMBL/GenBank/DDBJ databases">
        <authorList>
            <person name="Magalhaes I.L.F."/>
            <person name="Oliveira U."/>
            <person name="Santos F.R."/>
            <person name="Vidigal T.H.D.A."/>
            <person name="Brescovit A.D."/>
            <person name="Santos A.J."/>
        </authorList>
    </citation>
    <scope>NUCLEOTIDE SEQUENCE</scope>
    <source>
        <tissue evidence="2">Shoot tissue taken approximately 20 cm above the soil surface</tissue>
    </source>
</reference>
<name>A0A0A9EY19_ARUDO</name>
<dbReference type="AlphaFoldDB" id="A0A0A9EY19"/>
<accession>A0A0A9EY19</accession>
<reference evidence="2" key="2">
    <citation type="journal article" date="2015" name="Data Brief">
        <title>Shoot transcriptome of the giant reed, Arundo donax.</title>
        <authorList>
            <person name="Barrero R.A."/>
            <person name="Guerrero F.D."/>
            <person name="Moolhuijzen P."/>
            <person name="Goolsby J.A."/>
            <person name="Tidwell J."/>
            <person name="Bellgard S.E."/>
            <person name="Bellgard M.I."/>
        </authorList>
    </citation>
    <scope>NUCLEOTIDE SEQUENCE</scope>
    <source>
        <tissue evidence="2">Shoot tissue taken approximately 20 cm above the soil surface</tissue>
    </source>
</reference>
<protein>
    <submittedName>
        <fullName evidence="2">Small nuclear ribonucleoprotein LSM1</fullName>
    </submittedName>
</protein>
<dbReference type="EMBL" id="GBRH01192914">
    <property type="protein sequence ID" value="JAE04982.1"/>
    <property type="molecule type" value="Transcribed_RNA"/>
</dbReference>
<sequence length="117" mass="12919">MEQQLPGGSMDASRSLGTPSFSSSCLSDLLLPFLPSQPFLYLPLKHRSCEQGVHPSHDPILQLKQHSLPGSRTGQEEHHNIVPLQLLVHKHPEEQHLQTDQMNTGCQAAFVHLSAGQ</sequence>
<proteinExistence type="predicted"/>
<evidence type="ECO:0000256" key="1">
    <source>
        <dbReference type="SAM" id="MobiDB-lite"/>
    </source>
</evidence>
<dbReference type="GO" id="GO:1990904">
    <property type="term" value="C:ribonucleoprotein complex"/>
    <property type="evidence" value="ECO:0007669"/>
    <property type="project" value="UniProtKB-KW"/>
</dbReference>
<keyword evidence="2" id="KW-0687">Ribonucleoprotein</keyword>
<feature type="region of interest" description="Disordered" evidence="1">
    <location>
        <begin position="1"/>
        <end position="22"/>
    </location>
</feature>
<organism evidence="2">
    <name type="scientific">Arundo donax</name>
    <name type="common">Giant reed</name>
    <name type="synonym">Donax arundinaceus</name>
    <dbReference type="NCBI Taxonomy" id="35708"/>
    <lineage>
        <taxon>Eukaryota</taxon>
        <taxon>Viridiplantae</taxon>
        <taxon>Streptophyta</taxon>
        <taxon>Embryophyta</taxon>
        <taxon>Tracheophyta</taxon>
        <taxon>Spermatophyta</taxon>
        <taxon>Magnoliopsida</taxon>
        <taxon>Liliopsida</taxon>
        <taxon>Poales</taxon>
        <taxon>Poaceae</taxon>
        <taxon>PACMAD clade</taxon>
        <taxon>Arundinoideae</taxon>
        <taxon>Arundineae</taxon>
        <taxon>Arundo</taxon>
    </lineage>
</organism>
<evidence type="ECO:0000313" key="2">
    <source>
        <dbReference type="EMBL" id="JAE04982.1"/>
    </source>
</evidence>